<dbReference type="EMBL" id="JAENHO010000006">
    <property type="protein sequence ID" value="MBL7257120.1"/>
    <property type="molecule type" value="Genomic_DNA"/>
</dbReference>
<evidence type="ECO:0000313" key="2">
    <source>
        <dbReference type="Proteomes" id="UP000598996"/>
    </source>
</evidence>
<organism evidence="1 2">
    <name type="scientific">Paractinoplanes lichenicola</name>
    <dbReference type="NCBI Taxonomy" id="2802976"/>
    <lineage>
        <taxon>Bacteria</taxon>
        <taxon>Bacillati</taxon>
        <taxon>Actinomycetota</taxon>
        <taxon>Actinomycetes</taxon>
        <taxon>Micromonosporales</taxon>
        <taxon>Micromonosporaceae</taxon>
        <taxon>Paractinoplanes</taxon>
    </lineage>
</organism>
<dbReference type="RefSeq" id="WP_202993711.1">
    <property type="nucleotide sequence ID" value="NZ_JAENHO010000006.1"/>
</dbReference>
<protein>
    <submittedName>
        <fullName evidence="1">DUF3037 domain-containing protein</fullName>
    </submittedName>
</protein>
<comment type="caution">
    <text evidence="1">The sequence shown here is derived from an EMBL/GenBank/DDBJ whole genome shotgun (WGS) entry which is preliminary data.</text>
</comment>
<name>A0ABS1VR22_9ACTN</name>
<dbReference type="Proteomes" id="UP000598996">
    <property type="component" value="Unassembled WGS sequence"/>
</dbReference>
<evidence type="ECO:0000313" key="1">
    <source>
        <dbReference type="EMBL" id="MBL7257120.1"/>
    </source>
</evidence>
<accession>A0ABS1VR22</accession>
<sequence>MRYVYSVIKYVPVPSTGEFVNVGVIAGSDETGDWSLRKAENPRRARLFGTLDSLNAVDAFMNELGSQLDGFTLMQNSDVSEAWLAGMQRRYRNVVQLTAPAPIIAESAEDALNLIFPRMILEEAGAMDVASRSYATRQRIFSELKASYRWAQIGSQLVRERTQVVASGIATNMDFVIGNGKVIQLAHTWSFQLNSISDVSRDVKSWAFGLERLIDGGGEVVGDGAEVPANTPIEVVYAPPKSPAQEKAFAEAMRVFNDLKVIVLPQSDVRRVADDARKRLQQHGVSVDLMSP</sequence>
<keyword evidence="2" id="KW-1185">Reference proteome</keyword>
<gene>
    <name evidence="1" type="ORF">JKJ07_22745</name>
</gene>
<reference evidence="1 2" key="1">
    <citation type="submission" date="2021-01" db="EMBL/GenBank/DDBJ databases">
        <title>Actinoplanes sp. nov. LDG1-01 isolated from lichen.</title>
        <authorList>
            <person name="Saeng-In P."/>
            <person name="Phongsopitanun W."/>
            <person name="Kanchanasin P."/>
            <person name="Yuki M."/>
            <person name="Kudo T."/>
            <person name="Ohkuma M."/>
            <person name="Tanasupawat S."/>
        </authorList>
    </citation>
    <scope>NUCLEOTIDE SEQUENCE [LARGE SCALE GENOMIC DNA]</scope>
    <source>
        <strain evidence="1 2">LDG1-01</strain>
    </source>
</reference>
<dbReference type="Pfam" id="PF11236">
    <property type="entry name" value="DUF3037"/>
    <property type="match status" value="1"/>
</dbReference>
<proteinExistence type="predicted"/>
<dbReference type="InterPro" id="IPR021398">
    <property type="entry name" value="DUF3037"/>
</dbReference>